<dbReference type="Proteomes" id="UP000076532">
    <property type="component" value="Unassembled WGS sequence"/>
</dbReference>
<evidence type="ECO:0000313" key="1">
    <source>
        <dbReference type="EMBL" id="KZP18452.1"/>
    </source>
</evidence>
<feature type="non-terminal residue" evidence="1">
    <location>
        <position position="1"/>
    </location>
</feature>
<organism evidence="1 2">
    <name type="scientific">Athelia psychrophila</name>
    <dbReference type="NCBI Taxonomy" id="1759441"/>
    <lineage>
        <taxon>Eukaryota</taxon>
        <taxon>Fungi</taxon>
        <taxon>Dikarya</taxon>
        <taxon>Basidiomycota</taxon>
        <taxon>Agaricomycotina</taxon>
        <taxon>Agaricomycetes</taxon>
        <taxon>Agaricomycetidae</taxon>
        <taxon>Atheliales</taxon>
        <taxon>Atheliaceae</taxon>
        <taxon>Athelia</taxon>
    </lineage>
</organism>
<dbReference type="AlphaFoldDB" id="A0A166H3U6"/>
<dbReference type="OrthoDB" id="2590241at2759"/>
<dbReference type="EMBL" id="KV417572">
    <property type="protein sequence ID" value="KZP18452.1"/>
    <property type="molecule type" value="Genomic_DNA"/>
</dbReference>
<gene>
    <name evidence="1" type="ORF">FIBSPDRAFT_863701</name>
</gene>
<evidence type="ECO:0000313" key="2">
    <source>
        <dbReference type="Proteomes" id="UP000076532"/>
    </source>
</evidence>
<keyword evidence="2" id="KW-1185">Reference proteome</keyword>
<proteinExistence type="predicted"/>
<sequence>KNMGGGYVRKPAAPSVDFQIQTTDDEAQNFQMHYADVQSFLEISIDFPYPSDIQKCLNPSAMVMQAPVSETDLLEDRMWEAWRPLDDESISDNVRMYRLSARIPVTILGARKYGLNSAMDPPVHYLDPEGVASPVLFSEAPASIQDVAFPTAQPVISVKPKDGVLKQMVASYRHFNTSRKSSPDYSAGGYAGILWKKKYVAGIRSHHLVVEGSEGSEEAKSFEKVKSMLGDNMEYIPRVQVPLAVDPL</sequence>
<protein>
    <submittedName>
        <fullName evidence="1">Uncharacterized protein</fullName>
    </submittedName>
</protein>
<name>A0A166H3U6_9AGAM</name>
<accession>A0A166H3U6</accession>
<reference evidence="1 2" key="1">
    <citation type="journal article" date="2016" name="Mol. Biol. Evol.">
        <title>Comparative Genomics of Early-Diverging Mushroom-Forming Fungi Provides Insights into the Origins of Lignocellulose Decay Capabilities.</title>
        <authorList>
            <person name="Nagy L.G."/>
            <person name="Riley R."/>
            <person name="Tritt A."/>
            <person name="Adam C."/>
            <person name="Daum C."/>
            <person name="Floudas D."/>
            <person name="Sun H."/>
            <person name="Yadav J.S."/>
            <person name="Pangilinan J."/>
            <person name="Larsson K.H."/>
            <person name="Matsuura K."/>
            <person name="Barry K."/>
            <person name="Labutti K."/>
            <person name="Kuo R."/>
            <person name="Ohm R.A."/>
            <person name="Bhattacharya S.S."/>
            <person name="Shirouzu T."/>
            <person name="Yoshinaga Y."/>
            <person name="Martin F.M."/>
            <person name="Grigoriev I.V."/>
            <person name="Hibbett D.S."/>
        </authorList>
    </citation>
    <scope>NUCLEOTIDE SEQUENCE [LARGE SCALE GENOMIC DNA]</scope>
    <source>
        <strain evidence="1 2">CBS 109695</strain>
    </source>
</reference>